<protein>
    <submittedName>
        <fullName evidence="3">Uncharacterized protein</fullName>
    </submittedName>
</protein>
<dbReference type="KEGG" id="gph:GEMMAAP_09600"/>
<dbReference type="AlphaFoldDB" id="A0A143BKA5"/>
<dbReference type="Proteomes" id="UP000076404">
    <property type="component" value="Chromosome"/>
</dbReference>
<reference evidence="3 4" key="2">
    <citation type="journal article" date="2016" name="Environ. Microbiol. Rep.">
        <title>Metagenomic evidence for the presence of phototrophic Gemmatimonadetes bacteria in diverse environments.</title>
        <authorList>
            <person name="Zeng Y."/>
            <person name="Baumbach J."/>
            <person name="Barbosa E.G."/>
            <person name="Azevedo V."/>
            <person name="Zhang C."/>
            <person name="Koblizek M."/>
        </authorList>
    </citation>
    <scope>NUCLEOTIDE SEQUENCE [LARGE SCALE GENOMIC DNA]</scope>
    <source>
        <strain evidence="3 4">AP64</strain>
    </source>
</reference>
<feature type="transmembrane region" description="Helical" evidence="2">
    <location>
        <begin position="49"/>
        <end position="72"/>
    </location>
</feature>
<gene>
    <name evidence="3" type="ORF">GEMMAAP_09600</name>
</gene>
<accession>A0A143BKA5</accession>
<evidence type="ECO:0000313" key="3">
    <source>
        <dbReference type="EMBL" id="AMW05015.1"/>
    </source>
</evidence>
<sequence length="181" mass="19193">MSDFLDLHDDAAARRVLYCVAGLLVTVPFVQAGAQIWPLQLSNIQWRFGAANALSSILLLPFLGLSLLMLMARGLESRGLSRSIGAVSAIFTLGLLGSLVVFALDALQLKTIVSTQMSGAFNSTAVRVGLVTVVFFLAFAFLTLMSFKAPRGNSSPARRSSAKSGKESSEDVGLIIGVREG</sequence>
<keyword evidence="4" id="KW-1185">Reference proteome</keyword>
<evidence type="ECO:0000256" key="1">
    <source>
        <dbReference type="SAM" id="MobiDB-lite"/>
    </source>
</evidence>
<dbReference type="OrthoDB" id="9850969at2"/>
<dbReference type="RefSeq" id="WP_026850717.1">
    <property type="nucleotide sequence ID" value="NZ_CP011454.1"/>
</dbReference>
<dbReference type="eggNOG" id="ENOG50314QH">
    <property type="taxonomic scope" value="Bacteria"/>
</dbReference>
<keyword evidence="2" id="KW-0812">Transmembrane</keyword>
<organism evidence="3 4">
    <name type="scientific">Gemmatimonas phototrophica</name>
    <dbReference type="NCBI Taxonomy" id="1379270"/>
    <lineage>
        <taxon>Bacteria</taxon>
        <taxon>Pseudomonadati</taxon>
        <taxon>Gemmatimonadota</taxon>
        <taxon>Gemmatimonadia</taxon>
        <taxon>Gemmatimonadales</taxon>
        <taxon>Gemmatimonadaceae</taxon>
        <taxon>Gemmatimonas</taxon>
    </lineage>
</organism>
<feature type="region of interest" description="Disordered" evidence="1">
    <location>
        <begin position="150"/>
        <end position="172"/>
    </location>
</feature>
<keyword evidence="2" id="KW-0472">Membrane</keyword>
<reference evidence="3 4" key="1">
    <citation type="journal article" date="2014" name="Proc. Natl. Acad. Sci. U.S.A.">
        <title>Functional type 2 photosynthetic reaction centers found in the rare bacterial phylum Gemmatimonadetes.</title>
        <authorList>
            <person name="Zeng Y."/>
            <person name="Feng F."/>
            <person name="Medova H."/>
            <person name="Dean J."/>
            <person name="Koblizek M."/>
        </authorList>
    </citation>
    <scope>NUCLEOTIDE SEQUENCE [LARGE SCALE GENOMIC DNA]</scope>
    <source>
        <strain evidence="3 4">AP64</strain>
    </source>
</reference>
<name>A0A143BKA5_9BACT</name>
<feature type="transmembrane region" description="Helical" evidence="2">
    <location>
        <begin position="84"/>
        <end position="104"/>
    </location>
</feature>
<keyword evidence="2" id="KW-1133">Transmembrane helix</keyword>
<dbReference type="EMBL" id="CP011454">
    <property type="protein sequence ID" value="AMW05015.1"/>
    <property type="molecule type" value="Genomic_DNA"/>
</dbReference>
<feature type="transmembrane region" description="Helical" evidence="2">
    <location>
        <begin position="16"/>
        <end position="37"/>
    </location>
</feature>
<evidence type="ECO:0000256" key="2">
    <source>
        <dbReference type="SAM" id="Phobius"/>
    </source>
</evidence>
<evidence type="ECO:0000313" key="4">
    <source>
        <dbReference type="Proteomes" id="UP000076404"/>
    </source>
</evidence>
<feature type="transmembrane region" description="Helical" evidence="2">
    <location>
        <begin position="124"/>
        <end position="145"/>
    </location>
</feature>
<proteinExistence type="predicted"/>